<proteinExistence type="predicted"/>
<dbReference type="VEuPathDB" id="FungiDB:RhiirFUN_006022"/>
<name>U9UF51_RHIID</name>
<evidence type="ECO:0000313" key="1">
    <source>
        <dbReference type="EMBL" id="ESA18990.1"/>
    </source>
</evidence>
<dbReference type="EMBL" id="KI278692">
    <property type="protein sequence ID" value="ESA18990.1"/>
    <property type="molecule type" value="Genomic_DNA"/>
</dbReference>
<gene>
    <name evidence="1" type="ORF">GLOINDRAFT_20087</name>
</gene>
<organism evidence="1">
    <name type="scientific">Rhizophagus irregularis (strain DAOM 181602 / DAOM 197198 / MUCL 43194)</name>
    <name type="common">Arbuscular mycorrhizal fungus</name>
    <name type="synonym">Glomus intraradices</name>
    <dbReference type="NCBI Taxonomy" id="747089"/>
    <lineage>
        <taxon>Eukaryota</taxon>
        <taxon>Fungi</taxon>
        <taxon>Fungi incertae sedis</taxon>
        <taxon>Mucoromycota</taxon>
        <taxon>Glomeromycotina</taxon>
        <taxon>Glomeromycetes</taxon>
        <taxon>Glomerales</taxon>
        <taxon>Glomeraceae</taxon>
        <taxon>Rhizophagus</taxon>
    </lineage>
</organism>
<sequence>MSVTLLCLVKRNTFANAFPVCIDKKSLVGFAQATTQLESSLGCKRKANEYGFEDRNRCGEMSLFVAYENTGMKDMAEKVLDQIIWLLEESQKVDLGVIANKERNKKGKVIEWTVDTRNNIHSIPQNCGKVRQCWHESFSDQCLPKSCIT</sequence>
<protein>
    <submittedName>
        <fullName evidence="1">Uncharacterized protein</fullName>
    </submittedName>
</protein>
<dbReference type="AlphaFoldDB" id="U9UF51"/>
<dbReference type="HOGENOM" id="CLU_1750650_0_0_1"/>
<accession>U9UF51</accession>
<reference evidence="1" key="1">
    <citation type="submission" date="2013-07" db="EMBL/GenBank/DDBJ databases">
        <title>The genome of an arbuscular mycorrhizal fungus provides insights into the evolution of the oldest plant symbiosis.</title>
        <authorList>
            <consortium name="DOE Joint Genome Institute"/>
            <person name="Tisserant E."/>
            <person name="Malbreil M."/>
            <person name="Kuo A."/>
            <person name="Kohler A."/>
            <person name="Symeonidi A."/>
            <person name="Balestrini R."/>
            <person name="Charron P."/>
            <person name="Duensing N."/>
            <person name="Frei-dit-Frey N."/>
            <person name="Gianinazzi-Pearson V."/>
            <person name="Gilbert B."/>
            <person name="Handa Y."/>
            <person name="Hijri M."/>
            <person name="Kaul R."/>
            <person name="Kawaguchi M."/>
            <person name="Krajinski F."/>
            <person name="Lammers P."/>
            <person name="Lapierre D."/>
            <person name="Masclaux F.G."/>
            <person name="Murat C."/>
            <person name="Morin E."/>
            <person name="Ndikumana S."/>
            <person name="Pagni M."/>
            <person name="Petitpierre D."/>
            <person name="Requena N."/>
            <person name="Rosikiewicz P."/>
            <person name="Riley R."/>
            <person name="Saito K."/>
            <person name="San Clemente H."/>
            <person name="Shapiro H."/>
            <person name="van Tuinen D."/>
            <person name="Becard G."/>
            <person name="Bonfante P."/>
            <person name="Paszkowski U."/>
            <person name="Shachar-Hill Y."/>
            <person name="Young J.P."/>
            <person name="Sanders I.R."/>
            <person name="Henrissat B."/>
            <person name="Rensing S.A."/>
            <person name="Grigoriev I.V."/>
            <person name="Corradi N."/>
            <person name="Roux C."/>
            <person name="Martin F."/>
        </authorList>
    </citation>
    <scope>NUCLEOTIDE SEQUENCE</scope>
    <source>
        <strain evidence="1">DAOM 197198</strain>
    </source>
</reference>